<evidence type="ECO:0000313" key="1">
    <source>
        <dbReference type="EMBL" id="EEL70888.1"/>
    </source>
</evidence>
<reference evidence="1" key="1">
    <citation type="journal article" date="2012" name="Genome Res.">
        <title>Genomic characterization of the Bacillus cereus sensu lato species: Backdrop to the evolution of Bacillus anthracis.</title>
        <authorList>
            <person name="Zwick M.E."/>
            <person name="Joseph S.J."/>
            <person name="Didelot X."/>
            <person name="Chen P.E."/>
            <person name="Bishop-Lilly K.A."/>
            <person name="Stewart A.C."/>
            <person name="Willner K."/>
            <person name="Nolan N."/>
            <person name="Lentz S."/>
            <person name="Thomason M.K."/>
            <person name="Sozhamannan S."/>
            <person name="Mateczun A.J."/>
            <person name="Du L."/>
            <person name="Read T.D."/>
        </authorList>
    </citation>
    <scope>NUCLEOTIDE SEQUENCE [LARGE SCALE GENOMIC DNA]</scope>
    <source>
        <strain evidence="1">AH603</strain>
    </source>
</reference>
<dbReference type="Proteomes" id="UP000001753">
    <property type="component" value="Chromosome"/>
</dbReference>
<comment type="caution">
    <text evidence="1">The sequence shown here is derived from an EMBL/GenBank/DDBJ whole genome shotgun (WGS) entry which is preliminary data.</text>
</comment>
<dbReference type="AlphaFoldDB" id="C2XTZ5"/>
<dbReference type="HOGENOM" id="CLU_3339827_0_0_9"/>
<dbReference type="EMBL" id="ACMP01000067">
    <property type="protein sequence ID" value="EEL70888.1"/>
    <property type="molecule type" value="Genomic_DNA"/>
</dbReference>
<gene>
    <name evidence="1" type="ORF">bcere0026_21660</name>
</gene>
<organism evidence="1">
    <name type="scientific">Bacillus mycoides</name>
    <dbReference type="NCBI Taxonomy" id="1405"/>
    <lineage>
        <taxon>Bacteria</taxon>
        <taxon>Bacillati</taxon>
        <taxon>Bacillota</taxon>
        <taxon>Bacilli</taxon>
        <taxon>Bacillales</taxon>
        <taxon>Bacillaceae</taxon>
        <taxon>Bacillus</taxon>
        <taxon>Bacillus cereus group</taxon>
    </lineage>
</organism>
<proteinExistence type="predicted"/>
<accession>C2XTZ5</accession>
<protein>
    <submittedName>
        <fullName evidence="1">Uncharacterized protein</fullName>
    </submittedName>
</protein>
<name>C2XTZ5_BACMY</name>
<sequence>MHLKPHVTFPLYFSFHIQNGHSLSEKQKRRLPKNQFY</sequence>